<protein>
    <submittedName>
        <fullName evidence="3">Chemotaxis protein CheX</fullName>
    </submittedName>
</protein>
<dbReference type="PANTHER" id="PTHR39452:SF1">
    <property type="entry name" value="CHEY-P PHOSPHATASE CHEX"/>
    <property type="match status" value="1"/>
</dbReference>
<evidence type="ECO:0000313" key="3">
    <source>
        <dbReference type="EMBL" id="MUK89038.1"/>
    </source>
</evidence>
<dbReference type="InterPro" id="IPR028976">
    <property type="entry name" value="CheC-like_sf"/>
</dbReference>
<organism evidence="3 4">
    <name type="scientific">Ornithinibacillus caprae</name>
    <dbReference type="NCBI Taxonomy" id="2678566"/>
    <lineage>
        <taxon>Bacteria</taxon>
        <taxon>Bacillati</taxon>
        <taxon>Bacillota</taxon>
        <taxon>Bacilli</taxon>
        <taxon>Bacillales</taxon>
        <taxon>Bacillaceae</taxon>
        <taxon>Ornithinibacillus</taxon>
    </lineage>
</organism>
<name>A0A6N8FNR3_9BACI</name>
<evidence type="ECO:0000259" key="2">
    <source>
        <dbReference type="Pfam" id="PF13690"/>
    </source>
</evidence>
<accession>A0A6N8FNR3</accession>
<evidence type="ECO:0000313" key="4">
    <source>
        <dbReference type="Proteomes" id="UP000469125"/>
    </source>
</evidence>
<dbReference type="PANTHER" id="PTHR39452">
    <property type="entry name" value="CHEY-P PHOSPHATASE CHEX"/>
    <property type="match status" value="1"/>
</dbReference>
<dbReference type="EMBL" id="WOCA01000008">
    <property type="protein sequence ID" value="MUK89038.1"/>
    <property type="molecule type" value="Genomic_DNA"/>
</dbReference>
<dbReference type="Proteomes" id="UP000469125">
    <property type="component" value="Unassembled WGS sequence"/>
</dbReference>
<dbReference type="GO" id="GO:0006935">
    <property type="term" value="P:chemotaxis"/>
    <property type="evidence" value="ECO:0007669"/>
    <property type="project" value="UniProtKB-KW"/>
</dbReference>
<comment type="caution">
    <text evidence="3">The sequence shown here is derived from an EMBL/GenBank/DDBJ whole genome shotgun (WGS) entry which is preliminary data.</text>
</comment>
<keyword evidence="4" id="KW-1185">Reference proteome</keyword>
<feature type="domain" description="Chemotaxis phosphatase CheX-like" evidence="2">
    <location>
        <begin position="48"/>
        <end position="126"/>
    </location>
</feature>
<dbReference type="Gene3D" id="3.40.1550.10">
    <property type="entry name" value="CheC-like"/>
    <property type="match status" value="1"/>
</dbReference>
<dbReference type="SUPFAM" id="SSF103039">
    <property type="entry name" value="CheC-like"/>
    <property type="match status" value="1"/>
</dbReference>
<dbReference type="CDD" id="cd17906">
    <property type="entry name" value="CheX"/>
    <property type="match status" value="1"/>
</dbReference>
<sequence length="153" mass="16070">MTTVASEKSKSITSLLNGTITSIKGVVPIQHEINKPQLLQQSLKISFGVLIGITGDIKGKIVLSGDTSVFGSIGQAMFGMPLEGEMLSSFSGELGNMIAGQLSTNIVENGIKTDITAPTIIEGNTTLSGYEKAIHIKALFESVGELGIYLLVD</sequence>
<dbReference type="InterPro" id="IPR028051">
    <property type="entry name" value="CheX-like_dom"/>
</dbReference>
<dbReference type="InterPro" id="IPR038756">
    <property type="entry name" value="CheX-like"/>
</dbReference>
<reference evidence="3 4" key="1">
    <citation type="submission" date="2019-11" db="EMBL/GenBank/DDBJ databases">
        <authorList>
            <person name="Li X."/>
        </authorList>
    </citation>
    <scope>NUCLEOTIDE SEQUENCE [LARGE SCALE GENOMIC DNA]</scope>
    <source>
        <strain evidence="3 4">L9</strain>
    </source>
</reference>
<dbReference type="RefSeq" id="WP_155669008.1">
    <property type="nucleotide sequence ID" value="NZ_WOCA01000008.1"/>
</dbReference>
<gene>
    <name evidence="3" type="ORF">GMD78_11705</name>
</gene>
<dbReference type="AlphaFoldDB" id="A0A6N8FNR3"/>
<keyword evidence="1" id="KW-0145">Chemotaxis</keyword>
<evidence type="ECO:0000256" key="1">
    <source>
        <dbReference type="ARBA" id="ARBA00022500"/>
    </source>
</evidence>
<proteinExistence type="predicted"/>
<dbReference type="Pfam" id="PF13690">
    <property type="entry name" value="CheX"/>
    <property type="match status" value="1"/>
</dbReference>